<accession>A0A2S6GIR7</accession>
<dbReference type="OrthoDB" id="3634362at2"/>
<dbReference type="RefSeq" id="WP_104481514.1">
    <property type="nucleotide sequence ID" value="NZ_CP154825.1"/>
</dbReference>
<gene>
    <name evidence="1" type="ORF">CLV40_116152</name>
</gene>
<keyword evidence="2" id="KW-1185">Reference proteome</keyword>
<dbReference type="EMBL" id="PTIX01000016">
    <property type="protein sequence ID" value="PPK65109.1"/>
    <property type="molecule type" value="Genomic_DNA"/>
</dbReference>
<name>A0A2S6GIR7_9PSEU</name>
<evidence type="ECO:0008006" key="3">
    <source>
        <dbReference type="Google" id="ProtNLM"/>
    </source>
</evidence>
<organism evidence="1 2">
    <name type="scientific">Actinokineospora auranticolor</name>
    <dbReference type="NCBI Taxonomy" id="155976"/>
    <lineage>
        <taxon>Bacteria</taxon>
        <taxon>Bacillati</taxon>
        <taxon>Actinomycetota</taxon>
        <taxon>Actinomycetes</taxon>
        <taxon>Pseudonocardiales</taxon>
        <taxon>Pseudonocardiaceae</taxon>
        <taxon>Actinokineospora</taxon>
    </lineage>
</organism>
<evidence type="ECO:0000313" key="1">
    <source>
        <dbReference type="EMBL" id="PPK65109.1"/>
    </source>
</evidence>
<protein>
    <recommendedName>
        <fullName evidence="3">Sigma 54 modulation/S30EA-like ribosomal protein</fullName>
    </recommendedName>
</protein>
<dbReference type="AlphaFoldDB" id="A0A2S6GIR7"/>
<comment type="caution">
    <text evidence="1">The sequence shown here is derived from an EMBL/GenBank/DDBJ whole genome shotgun (WGS) entry which is preliminary data.</text>
</comment>
<sequence>MTHPRSPDIVHSGHTVLGAHVPATISARLRLGNGFTAAERPGIVKRLSSLDHALGAYDVSTVELELSTKDRDLPGQATTLQCRLAGRPRLVATSSQRTRTAALIEVRDNLRRQLDDLKARTAPQHARHRHGASPLYWG</sequence>
<dbReference type="Proteomes" id="UP000239203">
    <property type="component" value="Unassembled WGS sequence"/>
</dbReference>
<evidence type="ECO:0000313" key="2">
    <source>
        <dbReference type="Proteomes" id="UP000239203"/>
    </source>
</evidence>
<proteinExistence type="predicted"/>
<reference evidence="1 2" key="1">
    <citation type="submission" date="2018-02" db="EMBL/GenBank/DDBJ databases">
        <title>Genomic Encyclopedia of Archaeal and Bacterial Type Strains, Phase II (KMG-II): from individual species to whole genera.</title>
        <authorList>
            <person name="Goeker M."/>
        </authorList>
    </citation>
    <scope>NUCLEOTIDE SEQUENCE [LARGE SCALE GENOMIC DNA]</scope>
    <source>
        <strain evidence="1 2">YU 961-1</strain>
    </source>
</reference>